<dbReference type="InterPro" id="IPR038217">
    <property type="entry name" value="MRG_C_sf"/>
</dbReference>
<evidence type="ECO:0000256" key="2">
    <source>
        <dbReference type="ARBA" id="ARBA00022853"/>
    </source>
</evidence>
<reference evidence="8" key="1">
    <citation type="submission" date="2021-10" db="EMBL/GenBank/DDBJ databases">
        <title>Tropical sea cucumber genome reveals ecological adaptation and Cuvierian tubules defense mechanism.</title>
        <authorList>
            <person name="Chen T."/>
        </authorList>
    </citation>
    <scope>NUCLEOTIDE SEQUENCE</scope>
    <source>
        <strain evidence="8">Nanhai2018</strain>
        <tissue evidence="8">Muscle</tissue>
    </source>
</reference>
<evidence type="ECO:0000256" key="1">
    <source>
        <dbReference type="ARBA" id="ARBA00004123"/>
    </source>
</evidence>
<proteinExistence type="predicted"/>
<dbReference type="Proteomes" id="UP001152320">
    <property type="component" value="Chromosome 17"/>
</dbReference>
<dbReference type="InterPro" id="IPR026541">
    <property type="entry name" value="MRG_dom"/>
</dbReference>
<dbReference type="Gene3D" id="1.10.274.30">
    <property type="entry name" value="MRG domain"/>
    <property type="match status" value="2"/>
</dbReference>
<keyword evidence="3" id="KW-0805">Transcription regulation</keyword>
<evidence type="ECO:0000313" key="9">
    <source>
        <dbReference type="Proteomes" id="UP001152320"/>
    </source>
</evidence>
<dbReference type="SUPFAM" id="SSF54160">
    <property type="entry name" value="Chromo domain-like"/>
    <property type="match status" value="1"/>
</dbReference>
<accession>A0A9Q1BGT0</accession>
<feature type="compositionally biased region" description="Basic and acidic residues" evidence="6">
    <location>
        <begin position="300"/>
        <end position="319"/>
    </location>
</feature>
<evidence type="ECO:0000256" key="4">
    <source>
        <dbReference type="ARBA" id="ARBA00023163"/>
    </source>
</evidence>
<dbReference type="PANTHER" id="PTHR10880:SF15">
    <property type="entry name" value="MSL COMPLEX SUBUNIT 3"/>
    <property type="match status" value="1"/>
</dbReference>
<dbReference type="OrthoDB" id="10044771at2759"/>
<dbReference type="GO" id="GO:0005634">
    <property type="term" value="C:nucleus"/>
    <property type="evidence" value="ECO:0007669"/>
    <property type="project" value="UniProtKB-SubCell"/>
</dbReference>
<evidence type="ECO:0000256" key="6">
    <source>
        <dbReference type="SAM" id="MobiDB-lite"/>
    </source>
</evidence>
<feature type="compositionally biased region" description="Low complexity" evidence="6">
    <location>
        <begin position="362"/>
        <end position="376"/>
    </location>
</feature>
<organism evidence="8 9">
    <name type="scientific">Holothuria leucospilota</name>
    <name type="common">Black long sea cucumber</name>
    <name type="synonym">Mertensiothuria leucospilota</name>
    <dbReference type="NCBI Taxonomy" id="206669"/>
    <lineage>
        <taxon>Eukaryota</taxon>
        <taxon>Metazoa</taxon>
        <taxon>Echinodermata</taxon>
        <taxon>Eleutherozoa</taxon>
        <taxon>Echinozoa</taxon>
        <taxon>Holothuroidea</taxon>
        <taxon>Aspidochirotacea</taxon>
        <taxon>Aspidochirotida</taxon>
        <taxon>Holothuriidae</taxon>
        <taxon>Holothuria</taxon>
    </lineage>
</organism>
<dbReference type="PANTHER" id="PTHR10880">
    <property type="entry name" value="MORTALITY FACTOR 4-LIKE PROTEIN"/>
    <property type="match status" value="1"/>
</dbReference>
<feature type="region of interest" description="Disordered" evidence="6">
    <location>
        <begin position="293"/>
        <end position="426"/>
    </location>
</feature>
<dbReference type="FunFam" id="2.30.30.140:FF:000042">
    <property type="entry name" value="male-specific lethal 3 homolog"/>
    <property type="match status" value="1"/>
</dbReference>
<keyword evidence="2" id="KW-0156">Chromatin regulator</keyword>
<dbReference type="GO" id="GO:0006355">
    <property type="term" value="P:regulation of DNA-templated transcription"/>
    <property type="evidence" value="ECO:0007669"/>
    <property type="project" value="InterPro"/>
</dbReference>
<protein>
    <submittedName>
        <fullName evidence="8">Male-specific lethal 3-like</fullName>
    </submittedName>
</protein>
<evidence type="ECO:0000313" key="8">
    <source>
        <dbReference type="EMBL" id="KAJ8025955.1"/>
    </source>
</evidence>
<keyword evidence="4" id="KW-0804">Transcription</keyword>
<dbReference type="InterPro" id="IPR008676">
    <property type="entry name" value="MRG"/>
</dbReference>
<dbReference type="Pfam" id="PF22732">
    <property type="entry name" value="MSL3_chromo-like"/>
    <property type="match status" value="1"/>
</dbReference>
<keyword evidence="5" id="KW-0539">Nucleus</keyword>
<feature type="compositionally biased region" description="Pro residues" evidence="6">
    <location>
        <begin position="405"/>
        <end position="417"/>
    </location>
</feature>
<dbReference type="GO" id="GO:0035267">
    <property type="term" value="C:NuA4 histone acetyltransferase complex"/>
    <property type="evidence" value="ECO:0007669"/>
    <property type="project" value="TreeGrafter"/>
</dbReference>
<dbReference type="InterPro" id="IPR016197">
    <property type="entry name" value="Chromo-like_dom_sf"/>
</dbReference>
<evidence type="ECO:0000256" key="3">
    <source>
        <dbReference type="ARBA" id="ARBA00023015"/>
    </source>
</evidence>
<feature type="compositionally biased region" description="Basic and acidic residues" evidence="6">
    <location>
        <begin position="334"/>
        <end position="350"/>
    </location>
</feature>
<feature type="region of interest" description="Disordered" evidence="6">
    <location>
        <begin position="115"/>
        <end position="140"/>
    </location>
</feature>
<evidence type="ECO:0000259" key="7">
    <source>
        <dbReference type="SMART" id="SM00298"/>
    </source>
</evidence>
<dbReference type="InterPro" id="IPR000953">
    <property type="entry name" value="Chromo/chromo_shadow_dom"/>
</dbReference>
<dbReference type="Gene3D" id="2.30.30.140">
    <property type="match status" value="1"/>
</dbReference>
<gene>
    <name evidence="8" type="ORF">HOLleu_33667</name>
</gene>
<feature type="domain" description="Chromo" evidence="7">
    <location>
        <begin position="34"/>
        <end position="92"/>
    </location>
</feature>
<dbReference type="EMBL" id="JAIZAY010000017">
    <property type="protein sequence ID" value="KAJ8025955.1"/>
    <property type="molecule type" value="Genomic_DNA"/>
</dbReference>
<name>A0A9Q1BGT0_HOLLE</name>
<dbReference type="Pfam" id="PF05712">
    <property type="entry name" value="MRG"/>
    <property type="match status" value="1"/>
</dbReference>
<comment type="caution">
    <text evidence="8">The sequence shown here is derived from an EMBL/GenBank/DDBJ whole genome shotgun (WGS) entry which is preliminary data.</text>
</comment>
<dbReference type="SMART" id="SM00298">
    <property type="entry name" value="CHROMO"/>
    <property type="match status" value="1"/>
</dbReference>
<evidence type="ECO:0000256" key="5">
    <source>
        <dbReference type="ARBA" id="ARBA00023242"/>
    </source>
</evidence>
<comment type="subcellular location">
    <subcellularLocation>
        <location evidence="1">Nucleus</location>
    </subcellularLocation>
</comment>
<dbReference type="GO" id="GO:0072487">
    <property type="term" value="C:MSL complex"/>
    <property type="evidence" value="ECO:0007669"/>
    <property type="project" value="TreeGrafter"/>
</dbReference>
<dbReference type="PROSITE" id="PS51640">
    <property type="entry name" value="MRG"/>
    <property type="match status" value="1"/>
</dbReference>
<dbReference type="GO" id="GO:0006325">
    <property type="term" value="P:chromatin organization"/>
    <property type="evidence" value="ECO:0007669"/>
    <property type="project" value="UniProtKB-KW"/>
</dbReference>
<sequence length="518" mass="58999">MSGIILTRGVNSAKYEVGERVLCFEPDPTKVKVLYDAKILDIKWTRNESGKRVPEYYVHFNGWNRSWDRWAPEDFVMKHSAENSELQWRLQMEAEEKAFKGKKRRRKFDVTDNASKRSLVSESNSGDGESEDSSLSEGNPVEELYFEVDDDMIEEVPIMIPDQLKARLEDDCYAINCQDQLMKLPCEPTALSILEDYLQYFGVRHPVLDTQPVAGMAPEAVVPPPLPHQNFKVCREFLDGIRVLFDFLIYDHLLYETEKEQFHIHVTKQNKSNGGKKSKEDKPPTLELMSLAQDNPPALDKMEPNPETEKQETREDTPPRRITRRLSAINSKTTETKPSKPDIEKQEAKKRPAARHSRRIASLSSMPNSSPSCSPPAIAKEAPEYPSSPYPLVAQETTKAEAPSKMPPKSPPPPAEESPPAETEKQPHPLLENLKLLADNATYDGQIPSCKVYGSMHLLRLFVKLPEVIAKMNLPPKKQKPLLKHAELFLRFLSTENEEHSFFPDNMYISSKQALKVH</sequence>
<dbReference type="AlphaFoldDB" id="A0A9Q1BGT0"/>
<keyword evidence="9" id="KW-1185">Reference proteome</keyword>
<dbReference type="InterPro" id="IPR053820">
    <property type="entry name" value="MSL3_chromo-like"/>
</dbReference>